<dbReference type="InterPro" id="IPR005202">
    <property type="entry name" value="TF_GRAS"/>
</dbReference>
<evidence type="ECO:0000256" key="2">
    <source>
        <dbReference type="ARBA" id="ARBA00023163"/>
    </source>
</evidence>
<feature type="compositionally biased region" description="Low complexity" evidence="4">
    <location>
        <begin position="221"/>
        <end position="247"/>
    </location>
</feature>
<organism evidence="5 6">
    <name type="scientific">Paspalum notatum var. saurae</name>
    <dbReference type="NCBI Taxonomy" id="547442"/>
    <lineage>
        <taxon>Eukaryota</taxon>
        <taxon>Viridiplantae</taxon>
        <taxon>Streptophyta</taxon>
        <taxon>Embryophyta</taxon>
        <taxon>Tracheophyta</taxon>
        <taxon>Spermatophyta</taxon>
        <taxon>Magnoliopsida</taxon>
        <taxon>Liliopsida</taxon>
        <taxon>Poales</taxon>
        <taxon>Poaceae</taxon>
        <taxon>PACMAD clade</taxon>
        <taxon>Panicoideae</taxon>
        <taxon>Andropogonodae</taxon>
        <taxon>Paspaleae</taxon>
        <taxon>Paspalinae</taxon>
        <taxon>Paspalum</taxon>
    </lineage>
</organism>
<dbReference type="PANTHER" id="PTHR31636">
    <property type="entry name" value="OSJNBA0084A10.13 PROTEIN-RELATED"/>
    <property type="match status" value="1"/>
</dbReference>
<feature type="region of interest" description="Disordered" evidence="4">
    <location>
        <begin position="334"/>
        <end position="353"/>
    </location>
</feature>
<evidence type="ECO:0000313" key="6">
    <source>
        <dbReference type="Proteomes" id="UP001341281"/>
    </source>
</evidence>
<feature type="compositionally biased region" description="Polar residues" evidence="4">
    <location>
        <begin position="103"/>
        <end position="115"/>
    </location>
</feature>
<name>A0AAQ3UFU2_PASNO</name>
<accession>A0AAQ3UFU2</accession>
<keyword evidence="1" id="KW-0805">Transcription regulation</keyword>
<dbReference type="EMBL" id="CP144752">
    <property type="protein sequence ID" value="WVZ90904.1"/>
    <property type="molecule type" value="Genomic_DNA"/>
</dbReference>
<sequence>MISATLERNQPSPGRLTCLSTSPAQPSPHPGRTGPHHPGPGHAAPEVPIPLLTSCSPLLLRLRLSLSSIPPNPPHPISPPPPSPPAAFREPSLPAPPRHLQKGENQPLNPSSSTHLIRGHGLLLRPSPSPGADDLFLHLSELGPASPSDYLDLPPTPHHEQDPQQQPSGGGAASPEDMVLPYISRMLMEEDIDDKFFYEYPEHPALLQAQQPFLDILSDDAASSPTATTTSPTTTTTTTTHSSSDASAPPPLTPGAVDSYDPASQFNAFDLLDPAAFFSAGANSDLMSSAFLKGMEEANKFLPTQDKLVIDLDPPDGARRFVIPAAPAAAVKQEEVPVAARPGGGGGGRVRKNRFEDDEGLELEHHRSSKQSALQGDGDDPDVFEQYIMSSHEMCCEQMQKLRIAMEEEEASRKESAAAAGSGNGGSSRAKGRRGGREVVDLRTLLIHCAQAVATDDRRSATELLRQIKQHASPQGDATQRLAHCFAEGLQARLAGTGSIVHQSLMAKRTSAVDILQAYQLYMAAICFKKVVFVFSNQTIYNASLGKKKIHIVDYGIQYGFQWPCFLRSIANREGGPPEVRITGIDLPQPGFRPTQRIDETGRRLSKYAQEFGVPFKYQPIAASKMESIRAEDLNLDPDEVLVVNCIYQFKNLMDESVVIESPRDVVLNNIRKMRPHTFIHAIVNGSFSAPFFVTRFREALFYYSALFDVLDATTPRDSNQRMLIEENIFGRAALNVIACEGTDRVERPETYKQWQVRNQRAGLKQLPLNPDVVQVVRNKVKDCYHKDFVIDIDHHWLLQGWKGRILYAISAWVADDAASYF</sequence>
<dbReference type="Pfam" id="PF03514">
    <property type="entry name" value="GRAS"/>
    <property type="match status" value="1"/>
</dbReference>
<feature type="region of interest" description="VHIID" evidence="3">
    <location>
        <begin position="519"/>
        <end position="584"/>
    </location>
</feature>
<keyword evidence="6" id="KW-1185">Reference proteome</keyword>
<feature type="region of interest" description="Disordered" evidence="4">
    <location>
        <begin position="221"/>
        <end position="259"/>
    </location>
</feature>
<evidence type="ECO:0000256" key="3">
    <source>
        <dbReference type="PROSITE-ProRule" id="PRU01191"/>
    </source>
</evidence>
<keyword evidence="2" id="KW-0804">Transcription</keyword>
<feature type="region of interest" description="Leucine repeat II (LRII)" evidence="3">
    <location>
        <begin position="600"/>
        <end position="632"/>
    </location>
</feature>
<feature type="region of interest" description="Leucine repeat I (LRI)" evidence="3">
    <location>
        <begin position="440"/>
        <end position="500"/>
    </location>
</feature>
<feature type="region of interest" description="Disordered" evidence="4">
    <location>
        <begin position="407"/>
        <end position="435"/>
    </location>
</feature>
<gene>
    <name evidence="5" type="ORF">U9M48_037158</name>
</gene>
<protein>
    <recommendedName>
        <fullName evidence="7">Scarecrow-like protein 9</fullName>
    </recommendedName>
</protein>
<feature type="region of interest" description="SAW" evidence="3">
    <location>
        <begin position="739"/>
        <end position="814"/>
    </location>
</feature>
<dbReference type="Proteomes" id="UP001341281">
    <property type="component" value="Chromosome 08"/>
</dbReference>
<dbReference type="AlphaFoldDB" id="A0AAQ3UFU2"/>
<proteinExistence type="inferred from homology"/>
<feature type="compositionally biased region" description="Pro residues" evidence="4">
    <location>
        <begin position="71"/>
        <end position="85"/>
    </location>
</feature>
<comment type="similarity">
    <text evidence="3">Belongs to the GRAS family.</text>
</comment>
<feature type="region of interest" description="Disordered" evidence="4">
    <location>
        <begin position="71"/>
        <end position="126"/>
    </location>
</feature>
<evidence type="ECO:0008006" key="7">
    <source>
        <dbReference type="Google" id="ProtNLM"/>
    </source>
</evidence>
<evidence type="ECO:0000256" key="1">
    <source>
        <dbReference type="ARBA" id="ARBA00023015"/>
    </source>
</evidence>
<feature type="region of interest" description="Disordered" evidence="4">
    <location>
        <begin position="361"/>
        <end position="383"/>
    </location>
</feature>
<feature type="compositionally biased region" description="Polar residues" evidence="4">
    <location>
        <begin position="1"/>
        <end position="24"/>
    </location>
</feature>
<feature type="region of interest" description="Disordered" evidence="4">
    <location>
        <begin position="1"/>
        <end position="48"/>
    </location>
</feature>
<dbReference type="PROSITE" id="PS50985">
    <property type="entry name" value="GRAS"/>
    <property type="match status" value="1"/>
</dbReference>
<evidence type="ECO:0000313" key="5">
    <source>
        <dbReference type="EMBL" id="WVZ90904.1"/>
    </source>
</evidence>
<feature type="region of interest" description="Disordered" evidence="4">
    <location>
        <begin position="146"/>
        <end position="176"/>
    </location>
</feature>
<feature type="short sequence motif" description="VHIID" evidence="3">
    <location>
        <begin position="550"/>
        <end position="554"/>
    </location>
</feature>
<comment type="caution">
    <text evidence="3">Lacks conserved residue(s) required for the propagation of feature annotation.</text>
</comment>
<reference evidence="5 6" key="1">
    <citation type="submission" date="2024-02" db="EMBL/GenBank/DDBJ databases">
        <title>High-quality chromosome-scale genome assembly of Pensacola bahiagrass (Paspalum notatum Flugge var. saurae).</title>
        <authorList>
            <person name="Vega J.M."/>
            <person name="Podio M."/>
            <person name="Orjuela J."/>
            <person name="Siena L.A."/>
            <person name="Pessino S.C."/>
            <person name="Combes M.C."/>
            <person name="Mariac C."/>
            <person name="Albertini E."/>
            <person name="Pupilli F."/>
            <person name="Ortiz J.P.A."/>
            <person name="Leblanc O."/>
        </authorList>
    </citation>
    <scope>NUCLEOTIDE SEQUENCE [LARGE SCALE GENOMIC DNA]</scope>
    <source>
        <strain evidence="5">R1</strain>
        <tissue evidence="5">Leaf</tissue>
    </source>
</reference>
<evidence type="ECO:0000256" key="4">
    <source>
        <dbReference type="SAM" id="MobiDB-lite"/>
    </source>
</evidence>